<organism evidence="9 10">
    <name type="scientific">Paramarasmius palmivorus</name>
    <dbReference type="NCBI Taxonomy" id="297713"/>
    <lineage>
        <taxon>Eukaryota</taxon>
        <taxon>Fungi</taxon>
        <taxon>Dikarya</taxon>
        <taxon>Basidiomycota</taxon>
        <taxon>Agaricomycotina</taxon>
        <taxon>Agaricomycetes</taxon>
        <taxon>Agaricomycetidae</taxon>
        <taxon>Agaricales</taxon>
        <taxon>Marasmiineae</taxon>
        <taxon>Marasmiaceae</taxon>
        <taxon>Paramarasmius</taxon>
    </lineage>
</organism>
<dbReference type="InterPro" id="IPR001969">
    <property type="entry name" value="Aspartic_peptidase_AS"/>
</dbReference>
<evidence type="ECO:0000256" key="4">
    <source>
        <dbReference type="PIRSR" id="PIRSR601461-2"/>
    </source>
</evidence>
<feature type="domain" description="Peptidase A1" evidence="8">
    <location>
        <begin position="59"/>
        <end position="394"/>
    </location>
</feature>
<evidence type="ECO:0000256" key="3">
    <source>
        <dbReference type="PIRSR" id="PIRSR601461-1"/>
    </source>
</evidence>
<evidence type="ECO:0000256" key="1">
    <source>
        <dbReference type="ARBA" id="ARBA00007447"/>
    </source>
</evidence>
<protein>
    <recommendedName>
        <fullName evidence="8">Peptidase A1 domain-containing protein</fullName>
    </recommendedName>
</protein>
<keyword evidence="10" id="KW-1185">Reference proteome</keyword>
<proteinExistence type="inferred from homology"/>
<dbReference type="CDD" id="cd05471">
    <property type="entry name" value="pepsin_like"/>
    <property type="match status" value="1"/>
</dbReference>
<evidence type="ECO:0000256" key="5">
    <source>
        <dbReference type="RuleBase" id="RU000454"/>
    </source>
</evidence>
<keyword evidence="5" id="KW-0378">Hydrolase</keyword>
<dbReference type="InterPro" id="IPR021109">
    <property type="entry name" value="Peptidase_aspartic_dom_sf"/>
</dbReference>
<evidence type="ECO:0000313" key="10">
    <source>
        <dbReference type="Proteomes" id="UP001383192"/>
    </source>
</evidence>
<accession>A0AAW0DE59</accession>
<comment type="similarity">
    <text evidence="1 5">Belongs to the peptidase A1 family.</text>
</comment>
<name>A0AAW0DE59_9AGAR</name>
<keyword evidence="6" id="KW-1133">Transmembrane helix</keyword>
<feature type="active site" evidence="3">
    <location>
        <position position="75"/>
    </location>
</feature>
<evidence type="ECO:0000256" key="7">
    <source>
        <dbReference type="SAM" id="SignalP"/>
    </source>
</evidence>
<feature type="chain" id="PRO_5043923007" description="Peptidase A1 domain-containing protein" evidence="7">
    <location>
        <begin position="21"/>
        <end position="479"/>
    </location>
</feature>
<dbReference type="PROSITE" id="PS51767">
    <property type="entry name" value="PEPTIDASE_A1"/>
    <property type="match status" value="1"/>
</dbReference>
<feature type="signal peptide" evidence="7">
    <location>
        <begin position="1"/>
        <end position="20"/>
    </location>
</feature>
<keyword evidence="4" id="KW-1015">Disulfide bond</keyword>
<dbReference type="AlphaFoldDB" id="A0AAW0DE59"/>
<gene>
    <name evidence="9" type="ORF">VNI00_005872</name>
</gene>
<dbReference type="InterPro" id="IPR033121">
    <property type="entry name" value="PEPTIDASE_A1"/>
</dbReference>
<evidence type="ECO:0000256" key="2">
    <source>
        <dbReference type="ARBA" id="ARBA00022750"/>
    </source>
</evidence>
<dbReference type="PROSITE" id="PS00141">
    <property type="entry name" value="ASP_PROTEASE"/>
    <property type="match status" value="1"/>
</dbReference>
<feature type="disulfide bond" evidence="4">
    <location>
        <begin position="88"/>
        <end position="93"/>
    </location>
</feature>
<evidence type="ECO:0000313" key="9">
    <source>
        <dbReference type="EMBL" id="KAK7049271.1"/>
    </source>
</evidence>
<dbReference type="InterPro" id="IPR001461">
    <property type="entry name" value="Aspartic_peptidase_A1"/>
</dbReference>
<feature type="transmembrane region" description="Helical" evidence="6">
    <location>
        <begin position="441"/>
        <end position="460"/>
    </location>
</feature>
<dbReference type="GO" id="GO:0006508">
    <property type="term" value="P:proteolysis"/>
    <property type="evidence" value="ECO:0007669"/>
    <property type="project" value="UniProtKB-KW"/>
</dbReference>
<evidence type="ECO:0000256" key="6">
    <source>
        <dbReference type="SAM" id="Phobius"/>
    </source>
</evidence>
<sequence length="479" mass="51591">MHATFYALLLLSSYLSGAFANLDSSRKKGFKLPIHRVARVNRRESADSVTISNANEFSYLVHLGIGGQYFRLILDTGSSDMWVVSDECDLEGCKSVDRYSQSSSKSLSVSRKPFHVDYLKGSVGGLIAFDTVSIGPYEINSQIFGLVNVAKDMNFASGGNSGILGLSFATEAAIPIKSGSTILQNIFAYIEDPFFAFKLGRNSGPNTTSSFTFGQLDSTYASDTSPFLITPVSQAGANDYSFWKLPLQSIIVNNSTVPLSPSSVRGVYEGQIAVLDTGTTLALGPTADVDSFWAMIGPDARYNGMNGMWEMRCNKAVNVQFVLGDKDAHRAFMMDYTDVSWAEGHSDGGWCMGGIQANDNVDSGDWLLGDVFLRNVYSIHHGGNLTHPPFIGLMSTVNQSSALADFRASRGPDLGSDSQPTLRPHIHGAVEKGPSLAAPTLYSLAAACGFVAGAAVTTLFRARRVFRLGKYSKEKAVSL</sequence>
<keyword evidence="6" id="KW-0472">Membrane</keyword>
<keyword evidence="7" id="KW-0732">Signal</keyword>
<dbReference type="SUPFAM" id="SSF50630">
    <property type="entry name" value="Acid proteases"/>
    <property type="match status" value="1"/>
</dbReference>
<dbReference type="PANTHER" id="PTHR47966">
    <property type="entry name" value="BETA-SITE APP-CLEAVING ENZYME, ISOFORM A-RELATED"/>
    <property type="match status" value="1"/>
</dbReference>
<dbReference type="GO" id="GO:0004190">
    <property type="term" value="F:aspartic-type endopeptidase activity"/>
    <property type="evidence" value="ECO:0007669"/>
    <property type="project" value="UniProtKB-KW"/>
</dbReference>
<evidence type="ECO:0000259" key="8">
    <source>
        <dbReference type="PROSITE" id="PS51767"/>
    </source>
</evidence>
<keyword evidence="2 5" id="KW-0064">Aspartyl protease</keyword>
<dbReference type="PRINTS" id="PR00792">
    <property type="entry name" value="PEPSIN"/>
</dbReference>
<dbReference type="EMBL" id="JAYKXP010000017">
    <property type="protein sequence ID" value="KAK7049271.1"/>
    <property type="molecule type" value="Genomic_DNA"/>
</dbReference>
<dbReference type="InterPro" id="IPR034164">
    <property type="entry name" value="Pepsin-like_dom"/>
</dbReference>
<keyword evidence="6" id="KW-0812">Transmembrane</keyword>
<keyword evidence="5" id="KW-0645">Protease</keyword>
<dbReference type="PANTHER" id="PTHR47966:SF57">
    <property type="entry name" value="PEPTIDASE A1 DOMAIN-CONTAINING PROTEIN"/>
    <property type="match status" value="1"/>
</dbReference>
<reference evidence="9 10" key="1">
    <citation type="submission" date="2024-01" db="EMBL/GenBank/DDBJ databases">
        <title>A draft genome for a cacao thread blight-causing isolate of Paramarasmius palmivorus.</title>
        <authorList>
            <person name="Baruah I.K."/>
            <person name="Bukari Y."/>
            <person name="Amoako-Attah I."/>
            <person name="Meinhardt L.W."/>
            <person name="Bailey B.A."/>
            <person name="Cohen S.P."/>
        </authorList>
    </citation>
    <scope>NUCLEOTIDE SEQUENCE [LARGE SCALE GENOMIC DNA]</scope>
    <source>
        <strain evidence="9 10">GH-12</strain>
    </source>
</reference>
<feature type="active site" evidence="3">
    <location>
        <position position="276"/>
    </location>
</feature>
<dbReference type="Gene3D" id="2.40.70.10">
    <property type="entry name" value="Acid Proteases"/>
    <property type="match status" value="2"/>
</dbReference>
<dbReference type="Proteomes" id="UP001383192">
    <property type="component" value="Unassembled WGS sequence"/>
</dbReference>
<dbReference type="Pfam" id="PF00026">
    <property type="entry name" value="Asp"/>
    <property type="match status" value="1"/>
</dbReference>
<comment type="caution">
    <text evidence="9">The sequence shown here is derived from an EMBL/GenBank/DDBJ whole genome shotgun (WGS) entry which is preliminary data.</text>
</comment>